<dbReference type="Pfam" id="PF13302">
    <property type="entry name" value="Acetyltransf_3"/>
    <property type="match status" value="1"/>
</dbReference>
<name>A0ABU7Z9T1_9MICO</name>
<dbReference type="PANTHER" id="PTHR43441">
    <property type="entry name" value="RIBOSOMAL-PROTEIN-SERINE ACETYLTRANSFERASE"/>
    <property type="match status" value="1"/>
</dbReference>
<dbReference type="InterPro" id="IPR051908">
    <property type="entry name" value="Ribosomal_N-acetyltransferase"/>
</dbReference>
<comment type="caution">
    <text evidence="2">The sequence shown here is derived from an EMBL/GenBank/DDBJ whole genome shotgun (WGS) entry which is preliminary data.</text>
</comment>
<dbReference type="EMBL" id="JBAGLP010000118">
    <property type="protein sequence ID" value="MEG3616132.1"/>
    <property type="molecule type" value="Genomic_DNA"/>
</dbReference>
<organism evidence="2 3">
    <name type="scientific">Isoptericola haloaureus</name>
    <dbReference type="NCBI Taxonomy" id="1542902"/>
    <lineage>
        <taxon>Bacteria</taxon>
        <taxon>Bacillati</taxon>
        <taxon>Actinomycetota</taxon>
        <taxon>Actinomycetes</taxon>
        <taxon>Micrococcales</taxon>
        <taxon>Promicromonosporaceae</taxon>
        <taxon>Isoptericola</taxon>
    </lineage>
</organism>
<keyword evidence="3" id="KW-1185">Reference proteome</keyword>
<feature type="domain" description="N-acetyltransferase" evidence="1">
    <location>
        <begin position="19"/>
        <end position="175"/>
    </location>
</feature>
<dbReference type="InterPro" id="IPR000182">
    <property type="entry name" value="GNAT_dom"/>
</dbReference>
<dbReference type="RefSeq" id="WP_332902642.1">
    <property type="nucleotide sequence ID" value="NZ_JBAGLP010000118.1"/>
</dbReference>
<dbReference type="PANTHER" id="PTHR43441:SF10">
    <property type="entry name" value="ACETYLTRANSFERASE"/>
    <property type="match status" value="1"/>
</dbReference>
<evidence type="ECO:0000259" key="1">
    <source>
        <dbReference type="PROSITE" id="PS51186"/>
    </source>
</evidence>
<evidence type="ECO:0000313" key="3">
    <source>
        <dbReference type="Proteomes" id="UP001310387"/>
    </source>
</evidence>
<reference evidence="2" key="1">
    <citation type="journal article" date="2024" name="Antonie Van Leeuwenhoek">
        <title>Isoptericola haloaureus sp. nov., a dimorphic actinobacterium isolated from mangrove sediments of southeast India, implicating biosaline agricultural significance through nitrogen fixation and salt tolerance genes.</title>
        <authorList>
            <person name="Prathaban M."/>
            <person name="Prathiviraj R."/>
            <person name="Ravichandran M."/>
            <person name="Natarajan S.D."/>
            <person name="Sobanaa M."/>
            <person name="Hari Krishna Kumar S."/>
            <person name="Chandrasekar V."/>
            <person name="Selvin J."/>
        </authorList>
    </citation>
    <scope>NUCLEOTIDE SEQUENCE</scope>
    <source>
        <strain evidence="2">MP1014</strain>
    </source>
</reference>
<protein>
    <submittedName>
        <fullName evidence="2">GNAT family N-acetyltransferase</fullName>
    </submittedName>
</protein>
<evidence type="ECO:0000313" key="2">
    <source>
        <dbReference type="EMBL" id="MEG3616132.1"/>
    </source>
</evidence>
<dbReference type="PROSITE" id="PS51186">
    <property type="entry name" value="GNAT"/>
    <property type="match status" value="1"/>
</dbReference>
<gene>
    <name evidence="2" type="ORF">V5O49_13435</name>
</gene>
<dbReference type="Gene3D" id="3.40.630.30">
    <property type="match status" value="1"/>
</dbReference>
<dbReference type="InterPro" id="IPR016181">
    <property type="entry name" value="Acyl_CoA_acyltransferase"/>
</dbReference>
<accession>A0ABU7Z9T1</accession>
<reference evidence="2" key="2">
    <citation type="submission" date="2024-02" db="EMBL/GenBank/DDBJ databases">
        <authorList>
            <person name="Prathaban M."/>
            <person name="Mythili R."/>
            <person name="Sharmila Devi N."/>
            <person name="Sobanaa M."/>
            <person name="Prathiviraj R."/>
            <person name="Selvin J."/>
        </authorList>
    </citation>
    <scope>NUCLEOTIDE SEQUENCE</scope>
    <source>
        <strain evidence="2">MP1014</strain>
    </source>
</reference>
<proteinExistence type="predicted"/>
<dbReference type="SUPFAM" id="SSF55729">
    <property type="entry name" value="Acyl-CoA N-acyltransferases (Nat)"/>
    <property type="match status" value="1"/>
</dbReference>
<sequence length="191" mass="20702">MARVVLPPWPPVPPSAGRVELRPVSTRDVAMARELSSDPYVSQNGSLPFRADADAALAWVDRQRARHTEGSGFSCSVVERATGDAVGHCGLWTRDLGEGRASAGYAIVPAARGRGLAADALNALTRFAWTVPGLILVELSVEPWNVASARTAERCGYLFTGRLPRRRVSSGRDRDLHRYVAVRPVRGDEES</sequence>
<dbReference type="Proteomes" id="UP001310387">
    <property type="component" value="Unassembled WGS sequence"/>
</dbReference>